<dbReference type="Proteomes" id="UP001208029">
    <property type="component" value="Unassembled WGS sequence"/>
</dbReference>
<protein>
    <submittedName>
        <fullName evidence="2">Uncharacterized protein</fullName>
    </submittedName>
</protein>
<name>A0AAW5WK80_STRCR</name>
<reference evidence="2" key="2">
    <citation type="submission" date="2022-02" db="EMBL/GenBank/DDBJ databases">
        <authorList>
            <person name="Christensen J.J.E."/>
            <person name="Jensen C.S."/>
            <person name="Nielsen X.C."/>
            <person name="Dargis R."/>
        </authorList>
    </citation>
    <scope>NUCLEOTIDE SEQUENCE</scope>
    <source>
        <strain evidence="2">K13014465</strain>
    </source>
</reference>
<organism evidence="2 3">
    <name type="scientific">Streptococcus cristatus</name>
    <dbReference type="NCBI Taxonomy" id="45634"/>
    <lineage>
        <taxon>Bacteria</taxon>
        <taxon>Bacillati</taxon>
        <taxon>Bacillota</taxon>
        <taxon>Bacilli</taxon>
        <taxon>Lactobacillales</taxon>
        <taxon>Streptococcaceae</taxon>
        <taxon>Streptococcus</taxon>
    </lineage>
</organism>
<keyword evidence="1" id="KW-0175">Coiled coil</keyword>
<comment type="caution">
    <text evidence="2">The sequence shown here is derived from an EMBL/GenBank/DDBJ whole genome shotgun (WGS) entry which is preliminary data.</text>
</comment>
<evidence type="ECO:0000313" key="3">
    <source>
        <dbReference type="Proteomes" id="UP001208029"/>
    </source>
</evidence>
<gene>
    <name evidence="2" type="ORF">MK546_00715</name>
</gene>
<feature type="coiled-coil region" evidence="1">
    <location>
        <begin position="15"/>
        <end position="49"/>
    </location>
</feature>
<evidence type="ECO:0000313" key="2">
    <source>
        <dbReference type="EMBL" id="MCY7220616.1"/>
    </source>
</evidence>
<reference evidence="2" key="1">
    <citation type="journal article" date="2022" name="Med Res Arch">
        <title>Genomic identification of streptococcal strains and relation to clinical characteristics. A substudy to The Partial Oral Treatment of Endocarditis (POET) Trial.</title>
        <authorList>
            <person name="Christensen J."/>
            <person name="Jensen C."/>
            <person name="Dargis R."/>
            <person name="Nielsen X."/>
            <person name="Pries- Heje M."/>
            <person name="Wiingaard C."/>
            <person name="Ihlemann N."/>
            <person name="Gill S."/>
            <person name="Bruun N."/>
            <person name="Elming H."/>
            <person name="Povlsen J."/>
            <person name="Madsen T."/>
            <person name="Jensen K."/>
            <person name="Fuursted K."/>
            <person name="Ostergaard L."/>
            <person name="Christiansen U."/>
            <person name="Rosenvinge F."/>
            <person name="Helweg-Larsen J."/>
            <person name="Fosbol E."/>
            <person name="Kober L."/>
            <person name="Torp-Pedersen C."/>
            <person name="Tonder N."/>
            <person name="Moser C."/>
            <person name="Iversen K."/>
            <person name="Bundgaard H."/>
        </authorList>
    </citation>
    <scope>NUCLEOTIDE SEQUENCE</scope>
    <source>
        <strain evidence="2">K13014465</strain>
    </source>
</reference>
<accession>A0AAW5WK80</accession>
<dbReference type="EMBL" id="JAKUYZ010000002">
    <property type="protein sequence ID" value="MCY7220616.1"/>
    <property type="molecule type" value="Genomic_DNA"/>
</dbReference>
<sequence>MRATRYQFNVEVSGIDELREAIQEVAKKAEELQEAIKRLNEVELELKTELLHD</sequence>
<dbReference type="RefSeq" id="WP_268730989.1">
    <property type="nucleotide sequence ID" value="NZ_JAKUYZ010000002.1"/>
</dbReference>
<dbReference type="AlphaFoldDB" id="A0AAW5WK80"/>
<evidence type="ECO:0000256" key="1">
    <source>
        <dbReference type="SAM" id="Coils"/>
    </source>
</evidence>
<proteinExistence type="predicted"/>